<evidence type="ECO:0000256" key="5">
    <source>
        <dbReference type="ARBA" id="ARBA00022692"/>
    </source>
</evidence>
<dbReference type="GO" id="GO:0008324">
    <property type="term" value="F:monoatomic cation transmembrane transporter activity"/>
    <property type="evidence" value="ECO:0007669"/>
    <property type="project" value="InterPro"/>
</dbReference>
<evidence type="ECO:0000313" key="11">
    <source>
        <dbReference type="Proteomes" id="UP000600026"/>
    </source>
</evidence>
<dbReference type="PANTHER" id="PTHR30445">
    <property type="entry name" value="K(+)_H(+) ANTIPORTER SUBUNIT KHTT"/>
    <property type="match status" value="1"/>
</dbReference>
<evidence type="ECO:0000256" key="8">
    <source>
        <dbReference type="SAM" id="Phobius"/>
    </source>
</evidence>
<feature type="transmembrane region" description="Helical" evidence="8">
    <location>
        <begin position="65"/>
        <end position="83"/>
    </location>
</feature>
<comment type="similarity">
    <text evidence="2">Belongs to the AAE transporter (TC 2.A.81) family.</text>
</comment>
<feature type="domain" description="RCK C-terminal" evidence="9">
    <location>
        <begin position="298"/>
        <end position="382"/>
    </location>
</feature>
<keyword evidence="3" id="KW-0813">Transport</keyword>
<gene>
    <name evidence="10" type="ORF">Sxan_58220</name>
</gene>
<comment type="subcellular location">
    <subcellularLocation>
        <location evidence="1">Cell membrane</location>
        <topology evidence="1">Multi-pass membrane protein</topology>
    </subcellularLocation>
</comment>
<sequence length="567" mass="60206">MEWFRANVFRPYPELLIFLTIAVGFLLGRLRYRSLALGAVTGCLVAGLVIGSQAKVEIDGPIKSVFFLMFLFALGYDVGPQFFRALRKDGLPQALLAVIVCVTGLATAWAFATLAGYGPGLSAGLLGGGLTQSAVIGVGSDAIAHLPGLTRAEAQDESHLVAVAYAVTYPLGTVLPALLLAGVLPRLVRRDLAEQSAVLAADLEAVEEDPDAGEGYYKHVLRAYAVDVQRMAGRTVGDFEAEQKAAGRRLYITRMRRAGEILEHSPGTRIELGDTLAISAVRGDLVAYDARSHIGMETDDSELLGYRTETLHVVVTTRSRDSGRTIRSLRHEEFMPGVFIEGHWRAGADLRVRLDSTVERGDTLVLTGPHHRVEAAAAVIGKPVPTSFATDMVWIALGLFLGGLLGIPALHAAGAPLSLSTSTGALLMGLVFGWIRSKYPTYGNLPSAAQWLMGTLGLCVFVTVVGLNAGPSFVPGLREAGWPLLLWGAAVTTVPLLAGFAYGHFVQRVPLPILLGALAGAQTTTAALGALTERARSQIPALGTTVPYALGNVLLTMWGSVIVLLMR</sequence>
<dbReference type="RefSeq" id="WP_031141547.1">
    <property type="nucleotide sequence ID" value="NZ_BNEE01000006.1"/>
</dbReference>
<feature type="transmembrane region" description="Helical" evidence="8">
    <location>
        <begin position="481"/>
        <end position="502"/>
    </location>
</feature>
<evidence type="ECO:0000259" key="9">
    <source>
        <dbReference type="PROSITE" id="PS51202"/>
    </source>
</evidence>
<evidence type="ECO:0000256" key="4">
    <source>
        <dbReference type="ARBA" id="ARBA00022475"/>
    </source>
</evidence>
<dbReference type="PROSITE" id="PS51202">
    <property type="entry name" value="RCK_C"/>
    <property type="match status" value="1"/>
</dbReference>
<comment type="caution">
    <text evidence="10">The sequence shown here is derived from an EMBL/GenBank/DDBJ whole genome shotgun (WGS) entry which is preliminary data.</text>
</comment>
<dbReference type="PANTHER" id="PTHR30445:SF9">
    <property type="match status" value="1"/>
</dbReference>
<dbReference type="InterPro" id="IPR036721">
    <property type="entry name" value="RCK_C_sf"/>
</dbReference>
<feature type="transmembrane region" description="Helical" evidence="8">
    <location>
        <begin position="392"/>
        <end position="411"/>
    </location>
</feature>
<reference evidence="10" key="1">
    <citation type="submission" date="2020-09" db="EMBL/GenBank/DDBJ databases">
        <title>Whole genome shotgun sequence of Streptomyces xanthophaeus NBRC 12829.</title>
        <authorList>
            <person name="Komaki H."/>
            <person name="Tamura T."/>
        </authorList>
    </citation>
    <scope>NUCLEOTIDE SEQUENCE</scope>
    <source>
        <strain evidence="10">NBRC 12829</strain>
    </source>
</reference>
<organism evidence="10 11">
    <name type="scientific">Streptomyces xanthophaeus</name>
    <dbReference type="NCBI Taxonomy" id="67385"/>
    <lineage>
        <taxon>Bacteria</taxon>
        <taxon>Bacillati</taxon>
        <taxon>Actinomycetota</taxon>
        <taxon>Actinomycetes</taxon>
        <taxon>Kitasatosporales</taxon>
        <taxon>Streptomycetaceae</taxon>
        <taxon>Streptomyces</taxon>
    </lineage>
</organism>
<evidence type="ECO:0000256" key="7">
    <source>
        <dbReference type="ARBA" id="ARBA00023136"/>
    </source>
</evidence>
<proteinExistence type="inferred from homology"/>
<dbReference type="Proteomes" id="UP000600026">
    <property type="component" value="Unassembled WGS sequence"/>
</dbReference>
<feature type="transmembrane region" description="Helical" evidence="8">
    <location>
        <begin position="548"/>
        <end position="566"/>
    </location>
</feature>
<keyword evidence="7 8" id="KW-0472">Membrane</keyword>
<keyword evidence="4" id="KW-1003">Cell membrane</keyword>
<dbReference type="InterPro" id="IPR006512">
    <property type="entry name" value="YidE_YbjL"/>
</dbReference>
<keyword evidence="6 8" id="KW-1133">Transmembrane helix</keyword>
<dbReference type="AlphaFoldDB" id="A0A919LBS0"/>
<protein>
    <submittedName>
        <fullName evidence="10">Transporter</fullName>
    </submittedName>
</protein>
<dbReference type="GO" id="GO:0005886">
    <property type="term" value="C:plasma membrane"/>
    <property type="evidence" value="ECO:0007669"/>
    <property type="project" value="UniProtKB-SubCell"/>
</dbReference>
<feature type="transmembrane region" description="Helical" evidence="8">
    <location>
        <begin position="95"/>
        <end position="117"/>
    </location>
</feature>
<feature type="transmembrane region" description="Helical" evidence="8">
    <location>
        <begin position="417"/>
        <end position="436"/>
    </location>
</feature>
<keyword evidence="5 8" id="KW-0812">Transmembrane</keyword>
<dbReference type="NCBIfam" id="TIGR01625">
    <property type="entry name" value="YidE_YbjL_dupl"/>
    <property type="match status" value="1"/>
</dbReference>
<dbReference type="OrthoDB" id="5166626at2"/>
<feature type="transmembrane region" description="Helical" evidence="8">
    <location>
        <begin position="12"/>
        <end position="28"/>
    </location>
</feature>
<feature type="transmembrane region" description="Helical" evidence="8">
    <location>
        <begin position="162"/>
        <end position="184"/>
    </location>
</feature>
<feature type="transmembrane region" description="Helical" evidence="8">
    <location>
        <begin position="448"/>
        <end position="469"/>
    </location>
</feature>
<feature type="transmembrane region" description="Helical" evidence="8">
    <location>
        <begin position="509"/>
        <end position="528"/>
    </location>
</feature>
<evidence type="ECO:0000313" key="10">
    <source>
        <dbReference type="EMBL" id="GHI88458.1"/>
    </source>
</evidence>
<accession>A0A919LBS0</accession>
<name>A0A919LBS0_9ACTN</name>
<evidence type="ECO:0000256" key="2">
    <source>
        <dbReference type="ARBA" id="ARBA00009854"/>
    </source>
</evidence>
<dbReference type="EMBL" id="BNEE01000006">
    <property type="protein sequence ID" value="GHI88458.1"/>
    <property type="molecule type" value="Genomic_DNA"/>
</dbReference>
<feature type="transmembrane region" description="Helical" evidence="8">
    <location>
        <begin position="35"/>
        <end position="53"/>
    </location>
</feature>
<evidence type="ECO:0000256" key="3">
    <source>
        <dbReference type="ARBA" id="ARBA00022448"/>
    </source>
</evidence>
<keyword evidence="11" id="KW-1185">Reference proteome</keyword>
<dbReference type="InterPro" id="IPR006037">
    <property type="entry name" value="RCK_C"/>
</dbReference>
<dbReference type="InterPro" id="IPR050144">
    <property type="entry name" value="AAE_transporter"/>
</dbReference>
<dbReference type="SUPFAM" id="SSF116726">
    <property type="entry name" value="TrkA C-terminal domain-like"/>
    <property type="match status" value="1"/>
</dbReference>
<evidence type="ECO:0000256" key="6">
    <source>
        <dbReference type="ARBA" id="ARBA00022989"/>
    </source>
</evidence>
<dbReference type="Pfam" id="PF06826">
    <property type="entry name" value="Asp-Al_Ex"/>
    <property type="match status" value="2"/>
</dbReference>
<dbReference type="GO" id="GO:0006813">
    <property type="term" value="P:potassium ion transport"/>
    <property type="evidence" value="ECO:0007669"/>
    <property type="project" value="InterPro"/>
</dbReference>
<evidence type="ECO:0000256" key="1">
    <source>
        <dbReference type="ARBA" id="ARBA00004651"/>
    </source>
</evidence>